<keyword evidence="1" id="KW-0812">Transmembrane</keyword>
<feature type="transmembrane region" description="Helical" evidence="1">
    <location>
        <begin position="108"/>
        <end position="124"/>
    </location>
</feature>
<dbReference type="RefSeq" id="WP_254774972.1">
    <property type="nucleotide sequence ID" value="NZ_FNRJ01000003.1"/>
</dbReference>
<feature type="transmembrane region" description="Helical" evidence="1">
    <location>
        <begin position="43"/>
        <end position="72"/>
    </location>
</feature>
<dbReference type="AlphaFoldDB" id="A0A1H4B2M6"/>
<proteinExistence type="predicted"/>
<reference evidence="3" key="1">
    <citation type="submission" date="2016-10" db="EMBL/GenBank/DDBJ databases">
        <authorList>
            <person name="Varghese N."/>
            <person name="Submissions S."/>
        </authorList>
    </citation>
    <scope>NUCLEOTIDE SEQUENCE [LARGE SCALE GENOMIC DNA]</scope>
    <source>
        <strain evidence="3">DSM 11526</strain>
    </source>
</reference>
<organism evidence="2 3">
    <name type="scientific">Marinobacterium iners DSM 11526</name>
    <dbReference type="NCBI Taxonomy" id="1122198"/>
    <lineage>
        <taxon>Bacteria</taxon>
        <taxon>Pseudomonadati</taxon>
        <taxon>Pseudomonadota</taxon>
        <taxon>Gammaproteobacteria</taxon>
        <taxon>Oceanospirillales</taxon>
        <taxon>Oceanospirillaceae</taxon>
        <taxon>Marinobacterium</taxon>
    </lineage>
</organism>
<sequence length="187" mass="20296">MGSTLMLASLSPMELAGQLVSLTALVLCLIAFASKQDQRLMVWLLAANVAFALQFALFQSWTASVLTLIVILRIILARRYPGNLWLLGVILALNMAGAWVTWQSWHDLFALLAGTLGTLGMFLLRGIPMRLMLGAAALCWMTSNILIGSVGATLAEGLVLVTNAITIWRLHRLKQQYPDLGHPPAGS</sequence>
<name>A0A1H4B2M6_9GAMM</name>
<dbReference type="InterPro" id="IPR026267">
    <property type="entry name" value="YgjV"/>
</dbReference>
<dbReference type="EMBL" id="FNRJ01000003">
    <property type="protein sequence ID" value="SEA42455.1"/>
    <property type="molecule type" value="Genomic_DNA"/>
</dbReference>
<keyword evidence="1" id="KW-0472">Membrane</keyword>
<keyword evidence="1" id="KW-1133">Transmembrane helix</keyword>
<dbReference type="InterPro" id="IPR019629">
    <property type="entry name" value="Uncharacterised_HI1736/YgjV"/>
</dbReference>
<evidence type="ECO:0000256" key="1">
    <source>
        <dbReference type="SAM" id="Phobius"/>
    </source>
</evidence>
<keyword evidence="3" id="KW-1185">Reference proteome</keyword>
<protein>
    <submittedName>
        <fullName evidence="2">Inner membrane protein</fullName>
    </submittedName>
</protein>
<feature type="transmembrane region" description="Helical" evidence="1">
    <location>
        <begin position="84"/>
        <end position="102"/>
    </location>
</feature>
<dbReference type="STRING" id="1122198.SAMN02745729_103156"/>
<evidence type="ECO:0000313" key="3">
    <source>
        <dbReference type="Proteomes" id="UP000242469"/>
    </source>
</evidence>
<evidence type="ECO:0000313" key="2">
    <source>
        <dbReference type="EMBL" id="SEA42455.1"/>
    </source>
</evidence>
<gene>
    <name evidence="2" type="ORF">SAMN02745729_103156</name>
</gene>
<accession>A0A1H4B2M6</accession>
<dbReference type="Proteomes" id="UP000242469">
    <property type="component" value="Unassembled WGS sequence"/>
</dbReference>
<dbReference type="PIRSF" id="PIRSF011443">
    <property type="entry name" value="YgjV"/>
    <property type="match status" value="1"/>
</dbReference>
<dbReference type="Pfam" id="PF10688">
    <property type="entry name" value="Imp-YgjV"/>
    <property type="match status" value="1"/>
</dbReference>